<dbReference type="PANTHER" id="PTHR11199">
    <property type="entry name" value="STROMAL ANTIGEN"/>
    <property type="match status" value="1"/>
</dbReference>
<evidence type="ECO:0000259" key="2">
    <source>
        <dbReference type="Pfam" id="PF24571"/>
    </source>
</evidence>
<reference evidence="4" key="1">
    <citation type="submission" date="2025-08" db="UniProtKB">
        <authorList>
            <consortium name="RefSeq"/>
        </authorList>
    </citation>
    <scope>IDENTIFICATION</scope>
    <source>
        <tissue evidence="4">Blood</tissue>
    </source>
</reference>
<dbReference type="Pfam" id="PF24571">
    <property type="entry name" value="HEAT_SCC3-SA"/>
    <property type="match status" value="1"/>
</dbReference>
<organism evidence="3 4">
    <name type="scientific">Neomonachus schauinslandi</name>
    <name type="common">Hawaiian monk seal</name>
    <name type="synonym">Monachus schauinslandi</name>
    <dbReference type="NCBI Taxonomy" id="29088"/>
    <lineage>
        <taxon>Eukaryota</taxon>
        <taxon>Metazoa</taxon>
        <taxon>Chordata</taxon>
        <taxon>Craniata</taxon>
        <taxon>Vertebrata</taxon>
        <taxon>Euteleostomi</taxon>
        <taxon>Mammalia</taxon>
        <taxon>Eutheria</taxon>
        <taxon>Laurasiatheria</taxon>
        <taxon>Carnivora</taxon>
        <taxon>Caniformia</taxon>
        <taxon>Pinnipedia</taxon>
        <taxon>Phocidae</taxon>
        <taxon>Monachinae</taxon>
        <taxon>Monachini</taxon>
        <taxon>Neomonachus</taxon>
    </lineage>
</organism>
<evidence type="ECO:0000313" key="4">
    <source>
        <dbReference type="RefSeq" id="XP_044767577.1"/>
    </source>
</evidence>
<evidence type="ECO:0000313" key="3">
    <source>
        <dbReference type="Proteomes" id="UP000248481"/>
    </source>
</evidence>
<accession>A0A8M1M1E4</accession>
<dbReference type="GO" id="GO:0008278">
    <property type="term" value="C:cohesin complex"/>
    <property type="evidence" value="ECO:0007669"/>
    <property type="project" value="TreeGrafter"/>
</dbReference>
<gene>
    <name evidence="4" type="primary">LOC110582985</name>
</gene>
<dbReference type="GeneID" id="110582985"/>
<dbReference type="InterPro" id="IPR039662">
    <property type="entry name" value="Cohesin_Scc3/SA"/>
</dbReference>
<proteinExistence type="inferred from homology"/>
<evidence type="ECO:0000256" key="1">
    <source>
        <dbReference type="ARBA" id="ARBA00005486"/>
    </source>
</evidence>
<dbReference type="GO" id="GO:0000785">
    <property type="term" value="C:chromatin"/>
    <property type="evidence" value="ECO:0007669"/>
    <property type="project" value="TreeGrafter"/>
</dbReference>
<dbReference type="GO" id="GO:0003682">
    <property type="term" value="F:chromatin binding"/>
    <property type="evidence" value="ECO:0007669"/>
    <property type="project" value="TreeGrafter"/>
</dbReference>
<dbReference type="PANTHER" id="PTHR11199:SF2">
    <property type="entry name" value="COHESIN SUBUNIT SA"/>
    <property type="match status" value="1"/>
</dbReference>
<feature type="domain" description="Cohesin subunit SCC3/SA HEAT-repeats" evidence="2">
    <location>
        <begin position="1"/>
        <end position="209"/>
    </location>
</feature>
<dbReference type="AlphaFoldDB" id="A0A8M1M1E4"/>
<dbReference type="GO" id="GO:0005634">
    <property type="term" value="C:nucleus"/>
    <property type="evidence" value="ECO:0007669"/>
    <property type="project" value="TreeGrafter"/>
</dbReference>
<dbReference type="KEGG" id="nsu:110582985"/>
<dbReference type="RefSeq" id="XP_044767577.1">
    <property type="nucleotide sequence ID" value="XM_044911642.1"/>
</dbReference>
<protein>
    <submittedName>
        <fullName evidence="4">Cohesin subunit SA-2-like</fullName>
    </submittedName>
</protein>
<dbReference type="Proteomes" id="UP000248481">
    <property type="component" value="Chromosome X"/>
</dbReference>
<dbReference type="InterPro" id="IPR056396">
    <property type="entry name" value="HEAT_SCC3-SA"/>
</dbReference>
<name>A0A8M1M1E4_NEOSC</name>
<sequence length="273" mass="30395">MLVAAVRQAAEGRPPAGRRLGKKAAREVDGTRRWREHANMSRHFVKVLPRLLSKFAADKEKVTPLLQIPQYCNLDVYDMDGLGSYLDAALLELDCLVQRHSDVAVLEACARAYGTYCDEGGSAHCQAAPACSRLVDMLVDVLTPLLDVFIQREKQGLFLGHGEMGRICSTLRRLAAFYSAHDLSSWNLYEKMDSLLTFRRHQGSLPTEVSPTWHLAPPRASADTVLPMRGLAFAFSESPVPEEEARQRFPNLSFLLVLSEFSCKIPPAKRQAA</sequence>
<comment type="similarity">
    <text evidence="1">Belongs to the SCC3 family.</text>
</comment>
<dbReference type="GO" id="GO:0007062">
    <property type="term" value="P:sister chromatid cohesion"/>
    <property type="evidence" value="ECO:0007669"/>
    <property type="project" value="TreeGrafter"/>
</dbReference>
<keyword evidence="3" id="KW-1185">Reference proteome</keyword>